<protein>
    <recommendedName>
        <fullName evidence="5">Mitochondrial division protein 1</fullName>
    </recommendedName>
</protein>
<dbReference type="PROSITE" id="PS50294">
    <property type="entry name" value="WD_REPEATS_REGION"/>
    <property type="match status" value="3"/>
</dbReference>
<dbReference type="Proteomes" id="UP000326565">
    <property type="component" value="Unassembled WGS sequence"/>
</dbReference>
<comment type="subcellular location">
    <subcellularLocation>
        <location evidence="1">Mitochondrion outer membrane</location>
        <topology evidence="1">Peripheral membrane protein</topology>
        <orientation evidence="1">Cytoplasmic side</orientation>
    </subcellularLocation>
</comment>
<dbReference type="PANTHER" id="PTHR22847">
    <property type="entry name" value="WD40 REPEAT PROTEIN"/>
    <property type="match status" value="1"/>
</dbReference>
<dbReference type="InterPro" id="IPR027417">
    <property type="entry name" value="P-loop_NTPase"/>
</dbReference>
<evidence type="ECO:0000256" key="1">
    <source>
        <dbReference type="ARBA" id="ARBA00004570"/>
    </source>
</evidence>
<evidence type="ECO:0000256" key="2">
    <source>
        <dbReference type="ARBA" id="ARBA00022574"/>
    </source>
</evidence>
<sequence>MDQLRKGLSRNPFRRHKGPGNVQTLTNQVKIQKDGTTNVLLPISSSQSTIQTTQSTESFRPLDLWQKAYDQLDEEERRVLSAIQVTVNLVNKENKAETRVLIDEVIHLTKEDYEEYQQKANGTFRTSSRKIINAALSFKDIINAVAAFDPTQHAASAWAIVSLGLTMTKNYRDQRDALFESSEYLADIITQCAYVEKKCYRDGSPGIQKDLGKALVRLYRAILHFTALVQKAQGASKGRKLLDCVTAITEHPLTELKASVEKERENLRRWIELGEYLHREEDAENILHRVDELSESMKLLIEQFGLANLHIAEGAFYDSYVNQHEDFCLQDTRTDLRRQVLEWAESDGKFIFWLNGMAGTGKSTIARTVAQSFKNRGLLGATFFFKRGEADRGSAKYLISTITRQLVTRHRRLAPDILNAIKNDPDIASKFLSEQSDKLLYQPLMKLHLAQSTTIVIVIDALDECDGENDIYVILRLLSKLQEIKSVHLRVFLTSRPELPIRLGFKQDKNHQDLVLHEIPSPVIEHDIRLFLEHKLSEIRIERSLSLEWPGTENIEKLVKMAVPLFIFAATICRFVGDRDWLPEKRLLAILQDKAVTSTSDMDRTYLPVLNQLFTSKNRSDFTLLLQEFQDIIGVIILLTTPLSVIALAQLTGISKDDISNRLNRFHSVLNIPDNHDTPVRILHLSFRDFLVNAKGHFHVDEGETHEKIVSHCLRVMDTKLKHNVCGLANYGTQRKDIEPHVINQHLTADLQYSCHYWVYHLKQSKGRITESEILCFLKKRFLHWLEVLALIGSISDALGMIDTLEFSAWTSIGAGLSAFLYDARRFTLQNAYIAGIAPLQIYCSGLAFAPVQSIIKKAFYGEMLKQIQRPPVVADSWSPSLQTLEGHSGTVSSVAFTPDGLTLASGSGDNTIKLWDTTTGTQRQTLEGHLDWIHSVAFSPDGLTLASGSSDNTIKLWDITTGTHRQTLEGHLDWIRSVAFSPDGLTLASGSSDNTIKL</sequence>
<evidence type="ECO:0000256" key="7">
    <source>
        <dbReference type="PROSITE-ProRule" id="PRU00221"/>
    </source>
</evidence>
<feature type="repeat" description="WD" evidence="7">
    <location>
        <begin position="927"/>
        <end position="968"/>
    </location>
</feature>
<dbReference type="PANTHER" id="PTHR22847:SF637">
    <property type="entry name" value="WD REPEAT DOMAIN 5B"/>
    <property type="match status" value="1"/>
</dbReference>
<dbReference type="Gene3D" id="3.40.50.300">
    <property type="entry name" value="P-loop containing nucleotide triphosphate hydrolases"/>
    <property type="match status" value="1"/>
</dbReference>
<evidence type="ECO:0000256" key="4">
    <source>
        <dbReference type="ARBA" id="ARBA00038415"/>
    </source>
</evidence>
<dbReference type="SMART" id="SM00320">
    <property type="entry name" value="WD40"/>
    <property type="match status" value="3"/>
</dbReference>
<gene>
    <name evidence="11" type="ORF">BDV29DRAFT_163783</name>
</gene>
<keyword evidence="8" id="KW-0175">Coiled coil</keyword>
<dbReference type="PRINTS" id="PR00320">
    <property type="entry name" value="GPROTEINBRPT"/>
</dbReference>
<dbReference type="Pfam" id="PF24883">
    <property type="entry name" value="NPHP3_N"/>
    <property type="match status" value="1"/>
</dbReference>
<evidence type="ECO:0000256" key="6">
    <source>
        <dbReference type="ARBA" id="ARBA00043913"/>
    </source>
</evidence>
<evidence type="ECO:0000313" key="11">
    <source>
        <dbReference type="EMBL" id="KAB8067075.1"/>
    </source>
</evidence>
<dbReference type="InterPro" id="IPR019775">
    <property type="entry name" value="WD40_repeat_CS"/>
</dbReference>
<dbReference type="EMBL" id="ML732591">
    <property type="protein sequence ID" value="KAB8067075.1"/>
    <property type="molecule type" value="Genomic_DNA"/>
</dbReference>
<dbReference type="GO" id="GO:1990234">
    <property type="term" value="C:transferase complex"/>
    <property type="evidence" value="ECO:0007669"/>
    <property type="project" value="UniProtKB-ARBA"/>
</dbReference>
<name>A0A5N5WHE1_9EURO</name>
<feature type="repeat" description="WD" evidence="7">
    <location>
        <begin position="969"/>
        <end position="999"/>
    </location>
</feature>
<comment type="function">
    <text evidence="6">Involved in mitochondrial fission. Acts as an adapter protein required to form mitochondrial fission complexes. Formation of these complexes is required to promote constriction and fission of the mitochondrial compartment at a late step in mitochondrial division.</text>
</comment>
<feature type="repeat" description="WD" evidence="7">
    <location>
        <begin position="885"/>
        <end position="926"/>
    </location>
</feature>
<dbReference type="GO" id="GO:0005634">
    <property type="term" value="C:nucleus"/>
    <property type="evidence" value="ECO:0007669"/>
    <property type="project" value="TreeGrafter"/>
</dbReference>
<dbReference type="GO" id="GO:0005741">
    <property type="term" value="C:mitochondrial outer membrane"/>
    <property type="evidence" value="ECO:0007669"/>
    <property type="project" value="UniProtKB-SubCell"/>
</dbReference>
<dbReference type="PROSITE" id="PS00678">
    <property type="entry name" value="WD_REPEATS_1"/>
    <property type="match status" value="2"/>
</dbReference>
<dbReference type="InterPro" id="IPR015943">
    <property type="entry name" value="WD40/YVTN_repeat-like_dom_sf"/>
</dbReference>
<evidence type="ECO:0000256" key="8">
    <source>
        <dbReference type="SAM" id="Coils"/>
    </source>
</evidence>
<evidence type="ECO:0000256" key="9">
    <source>
        <dbReference type="SAM" id="MobiDB-lite"/>
    </source>
</evidence>
<dbReference type="InterPro" id="IPR020472">
    <property type="entry name" value="WD40_PAC1"/>
</dbReference>
<evidence type="ECO:0000256" key="3">
    <source>
        <dbReference type="ARBA" id="ARBA00022737"/>
    </source>
</evidence>
<dbReference type="InterPro" id="IPR001680">
    <property type="entry name" value="WD40_rpt"/>
</dbReference>
<feature type="domain" description="Nephrocystin 3-like N-terminal" evidence="10">
    <location>
        <begin position="339"/>
        <end position="496"/>
    </location>
</feature>
<dbReference type="PROSITE" id="PS50082">
    <property type="entry name" value="WD_REPEATS_2"/>
    <property type="match status" value="3"/>
</dbReference>
<dbReference type="Gene3D" id="2.130.10.10">
    <property type="entry name" value="YVTN repeat-like/Quinoprotein amine dehydrogenase"/>
    <property type="match status" value="1"/>
</dbReference>
<dbReference type="Pfam" id="PF00400">
    <property type="entry name" value="WD40"/>
    <property type="match status" value="3"/>
</dbReference>
<dbReference type="OrthoDB" id="674604at2759"/>
<accession>A0A5N5WHE1</accession>
<feature type="coiled-coil region" evidence="8">
    <location>
        <begin position="253"/>
        <end position="303"/>
    </location>
</feature>
<evidence type="ECO:0000256" key="5">
    <source>
        <dbReference type="ARBA" id="ARBA00039789"/>
    </source>
</evidence>
<organism evidence="11 12">
    <name type="scientific">Aspergillus leporis</name>
    <dbReference type="NCBI Taxonomy" id="41062"/>
    <lineage>
        <taxon>Eukaryota</taxon>
        <taxon>Fungi</taxon>
        <taxon>Dikarya</taxon>
        <taxon>Ascomycota</taxon>
        <taxon>Pezizomycotina</taxon>
        <taxon>Eurotiomycetes</taxon>
        <taxon>Eurotiomycetidae</taxon>
        <taxon>Eurotiales</taxon>
        <taxon>Aspergillaceae</taxon>
        <taxon>Aspergillus</taxon>
        <taxon>Aspergillus subgen. Circumdati</taxon>
    </lineage>
</organism>
<evidence type="ECO:0000313" key="12">
    <source>
        <dbReference type="Proteomes" id="UP000326565"/>
    </source>
</evidence>
<dbReference type="SUPFAM" id="SSF50978">
    <property type="entry name" value="WD40 repeat-like"/>
    <property type="match status" value="1"/>
</dbReference>
<dbReference type="CDD" id="cd00200">
    <property type="entry name" value="WD40"/>
    <property type="match status" value="1"/>
</dbReference>
<comment type="similarity">
    <text evidence="4">Belongs to the WD repeat MDV1/CAF4 family.</text>
</comment>
<keyword evidence="3" id="KW-0677">Repeat</keyword>
<feature type="region of interest" description="Disordered" evidence="9">
    <location>
        <begin position="1"/>
        <end position="21"/>
    </location>
</feature>
<proteinExistence type="inferred from homology"/>
<reference evidence="11 12" key="1">
    <citation type="submission" date="2019-04" db="EMBL/GenBank/DDBJ databases">
        <title>Friends and foes A comparative genomics study of 23 Aspergillus species from section Flavi.</title>
        <authorList>
            <consortium name="DOE Joint Genome Institute"/>
            <person name="Kjaerbolling I."/>
            <person name="Vesth T."/>
            <person name="Frisvad J.C."/>
            <person name="Nybo J.L."/>
            <person name="Theobald S."/>
            <person name="Kildgaard S."/>
            <person name="Isbrandt T."/>
            <person name="Kuo A."/>
            <person name="Sato A."/>
            <person name="Lyhne E.K."/>
            <person name="Kogle M.E."/>
            <person name="Wiebenga A."/>
            <person name="Kun R.S."/>
            <person name="Lubbers R.J."/>
            <person name="Makela M.R."/>
            <person name="Barry K."/>
            <person name="Chovatia M."/>
            <person name="Clum A."/>
            <person name="Daum C."/>
            <person name="Haridas S."/>
            <person name="He G."/>
            <person name="LaButti K."/>
            <person name="Lipzen A."/>
            <person name="Mondo S."/>
            <person name="Riley R."/>
            <person name="Salamov A."/>
            <person name="Simmons B.A."/>
            <person name="Magnuson J.K."/>
            <person name="Henrissat B."/>
            <person name="Mortensen U.H."/>
            <person name="Larsen T.O."/>
            <person name="Devries R.P."/>
            <person name="Grigoriev I.V."/>
            <person name="Machida M."/>
            <person name="Baker S.E."/>
            <person name="Andersen M.R."/>
        </authorList>
    </citation>
    <scope>NUCLEOTIDE SEQUENCE [LARGE SCALE GENOMIC DNA]</scope>
    <source>
        <strain evidence="11 12">CBS 151.66</strain>
    </source>
</reference>
<dbReference type="SUPFAM" id="SSF52540">
    <property type="entry name" value="P-loop containing nucleoside triphosphate hydrolases"/>
    <property type="match status" value="1"/>
</dbReference>
<dbReference type="InterPro" id="IPR056884">
    <property type="entry name" value="NPHP3-like_N"/>
</dbReference>
<evidence type="ECO:0000259" key="10">
    <source>
        <dbReference type="Pfam" id="PF24883"/>
    </source>
</evidence>
<keyword evidence="12" id="KW-1185">Reference proteome</keyword>
<dbReference type="AlphaFoldDB" id="A0A5N5WHE1"/>
<keyword evidence="2 7" id="KW-0853">WD repeat</keyword>
<dbReference type="InterPro" id="IPR036322">
    <property type="entry name" value="WD40_repeat_dom_sf"/>
</dbReference>